<dbReference type="Proteomes" id="UP001189429">
    <property type="component" value="Unassembled WGS sequence"/>
</dbReference>
<accession>A0ABN9VCQ1</accession>
<reference evidence="2" key="1">
    <citation type="submission" date="2023-10" db="EMBL/GenBank/DDBJ databases">
        <authorList>
            <person name="Chen Y."/>
            <person name="Shah S."/>
            <person name="Dougan E. K."/>
            <person name="Thang M."/>
            <person name="Chan C."/>
        </authorList>
    </citation>
    <scope>NUCLEOTIDE SEQUENCE [LARGE SCALE GENOMIC DNA]</scope>
</reference>
<evidence type="ECO:0000313" key="3">
    <source>
        <dbReference type="Proteomes" id="UP001189429"/>
    </source>
</evidence>
<evidence type="ECO:0000256" key="1">
    <source>
        <dbReference type="SAM" id="MobiDB-lite"/>
    </source>
</evidence>
<evidence type="ECO:0000313" key="2">
    <source>
        <dbReference type="EMBL" id="CAK0870869.1"/>
    </source>
</evidence>
<feature type="region of interest" description="Disordered" evidence="1">
    <location>
        <begin position="257"/>
        <end position="354"/>
    </location>
</feature>
<keyword evidence="3" id="KW-1185">Reference proteome</keyword>
<name>A0ABN9VCQ1_9DINO</name>
<proteinExistence type="predicted"/>
<feature type="compositionally biased region" description="Low complexity" evidence="1">
    <location>
        <begin position="279"/>
        <end position="295"/>
    </location>
</feature>
<feature type="region of interest" description="Disordered" evidence="1">
    <location>
        <begin position="106"/>
        <end position="148"/>
    </location>
</feature>
<gene>
    <name evidence="2" type="ORF">PCOR1329_LOCUS56854</name>
</gene>
<comment type="caution">
    <text evidence="2">The sequence shown here is derived from an EMBL/GenBank/DDBJ whole genome shotgun (WGS) entry which is preliminary data.</text>
</comment>
<dbReference type="EMBL" id="CAUYUJ010017008">
    <property type="protein sequence ID" value="CAK0870869.1"/>
    <property type="molecule type" value="Genomic_DNA"/>
</dbReference>
<feature type="non-terminal residue" evidence="2">
    <location>
        <position position="1"/>
    </location>
</feature>
<feature type="compositionally biased region" description="Basic and acidic residues" evidence="1">
    <location>
        <begin position="108"/>
        <end position="119"/>
    </location>
</feature>
<sequence>CGRAPAQDRTASPAVATGRPSGCYYADMAGLFLAEHRDGAVPASRARSLLCSTAKPCIPTTSTTATWTTATTATTTSTGTEWGFPSLFCWAVVRPDSYEPGLMKAQYSRHEQQASRAESRGSTLHGVAARGPRGGRDGPRPTVHGQPRLGGAIASTLALYFAAECVLINRCARGRPAEADAAWHGSSNPGKHPLLASVHQAENDRVAMIRAMEQTEGRRRAVASEQATRASAEFCELASGVEASAAAEKRAQDFEQSVADEAKRAPAAARRAQADRAAADAAAKTASAESAKATRQAQGEISDALHRAQAKPRRQARTATQRIDPPANDEVTTARSAKIRATRPMDNWGAQRGQ</sequence>
<protein>
    <submittedName>
        <fullName evidence="2">Uncharacterized protein</fullName>
    </submittedName>
</protein>
<organism evidence="2 3">
    <name type="scientific">Prorocentrum cordatum</name>
    <dbReference type="NCBI Taxonomy" id="2364126"/>
    <lineage>
        <taxon>Eukaryota</taxon>
        <taxon>Sar</taxon>
        <taxon>Alveolata</taxon>
        <taxon>Dinophyceae</taxon>
        <taxon>Prorocentrales</taxon>
        <taxon>Prorocentraceae</taxon>
        <taxon>Prorocentrum</taxon>
    </lineage>
</organism>